<reference evidence="1" key="1">
    <citation type="journal article" date="2012" name="BMC Biol.">
        <title>Comprehensive microarray-based analysis for stage-specific larval camouflage pattern-associated genes in the swallowtail butterfly, Papilio xuthus.</title>
        <authorList>
            <person name="Futahashi R."/>
            <person name="Shirataki H."/>
            <person name="Narita T."/>
            <person name="Mita K."/>
            <person name="Fujiwara H."/>
        </authorList>
    </citation>
    <scope>NUCLEOTIDE SEQUENCE</scope>
    <source>
        <tissue evidence="1">Epidermis</tissue>
    </source>
</reference>
<dbReference type="EMBL" id="AK405556">
    <property type="protein sequence ID" value="BAM20811.1"/>
    <property type="molecule type" value="mRNA"/>
</dbReference>
<dbReference type="AlphaFoldDB" id="I4DSC1"/>
<sequence>MGWLARCNTTTKKTGVKWEQSHVSSDECGTGGPILDPFSFHTFLINLTVEETHRKGKYPLYVHLLLRPFRVGNACAIEDIYGQQSLRHFDGFRWPLTHLPPCLYKKDIKNFCYHHLNPSPSIKLSIPLSKTMISGTMNCKVQL</sequence>
<name>I4DSC1_PAPPL</name>
<organism evidence="1">
    <name type="scientific">Papilio polytes</name>
    <name type="common">Common mormon</name>
    <name type="synonym">Swallowtail butterfly</name>
    <dbReference type="NCBI Taxonomy" id="76194"/>
    <lineage>
        <taxon>Eukaryota</taxon>
        <taxon>Metazoa</taxon>
        <taxon>Ecdysozoa</taxon>
        <taxon>Arthropoda</taxon>
        <taxon>Hexapoda</taxon>
        <taxon>Insecta</taxon>
        <taxon>Pterygota</taxon>
        <taxon>Neoptera</taxon>
        <taxon>Endopterygota</taxon>
        <taxon>Lepidoptera</taxon>
        <taxon>Glossata</taxon>
        <taxon>Ditrysia</taxon>
        <taxon>Papilionoidea</taxon>
        <taxon>Papilionidae</taxon>
        <taxon>Papilioninae</taxon>
        <taxon>Papilio</taxon>
    </lineage>
</organism>
<proteinExistence type="evidence at transcript level"/>
<evidence type="ECO:0000313" key="1">
    <source>
        <dbReference type="EMBL" id="BAM20811.1"/>
    </source>
</evidence>
<protein>
    <submittedName>
        <fullName evidence="1">Uncharacterized protein</fullName>
    </submittedName>
</protein>
<accession>I4DSC1</accession>